<dbReference type="Gene3D" id="2.30.42.10">
    <property type="match status" value="1"/>
</dbReference>
<dbReference type="SUPFAM" id="SSF55961">
    <property type="entry name" value="Bet v1-like"/>
    <property type="match status" value="1"/>
</dbReference>
<organism evidence="2 3">
    <name type="scientific">Paenibacillus provencensis</name>
    <dbReference type="NCBI Taxonomy" id="441151"/>
    <lineage>
        <taxon>Bacteria</taxon>
        <taxon>Bacillati</taxon>
        <taxon>Bacillota</taxon>
        <taxon>Bacilli</taxon>
        <taxon>Bacillales</taxon>
        <taxon>Paenibacillaceae</taxon>
        <taxon>Paenibacillus</taxon>
    </lineage>
</organism>
<sequence length="229" mass="26090">MNTSTRFRNEIHIMGDQEEIWGYLSTLEGYLSFFADSGVQHGDELVMEYGGITNRVEIHVLTTNQSLQWRHAYEISGKEYPLITTFYLQSSTPYVIVRVEVSGFGQEPDDLFVKDLMDETWTRTLFNLKSVVELGSDIRQALFGHRRLGILSTGISDGNRVLYCFEGSPAAAAGLRAGDIIRSIDDRPVTNHKALVRELARNTLRKSEIVLNYEREGILHNTMVKWLDE</sequence>
<comment type="caution">
    <text evidence="2">The sequence shown here is derived from an EMBL/GenBank/DDBJ whole genome shotgun (WGS) entry which is preliminary data.</text>
</comment>
<evidence type="ECO:0000259" key="1">
    <source>
        <dbReference type="PROSITE" id="PS50106"/>
    </source>
</evidence>
<dbReference type="Proteomes" id="UP001597169">
    <property type="component" value="Unassembled WGS sequence"/>
</dbReference>
<gene>
    <name evidence="2" type="ORF">ACFQ3J_07130</name>
</gene>
<feature type="domain" description="PDZ" evidence="1">
    <location>
        <begin position="131"/>
        <end position="207"/>
    </location>
</feature>
<evidence type="ECO:0000313" key="3">
    <source>
        <dbReference type="Proteomes" id="UP001597169"/>
    </source>
</evidence>
<dbReference type="PROSITE" id="PS50106">
    <property type="entry name" value="PDZ"/>
    <property type="match status" value="1"/>
</dbReference>
<dbReference type="EMBL" id="JBHTKX010000001">
    <property type="protein sequence ID" value="MFD1127940.1"/>
    <property type="molecule type" value="Genomic_DNA"/>
</dbReference>
<accession>A0ABW3PTM6</accession>
<dbReference type="SMART" id="SM00228">
    <property type="entry name" value="PDZ"/>
    <property type="match status" value="1"/>
</dbReference>
<dbReference type="RefSeq" id="WP_251584035.1">
    <property type="nucleotide sequence ID" value="NZ_JBHTKX010000001.1"/>
</dbReference>
<protein>
    <submittedName>
        <fullName evidence="2">PDZ domain-containing protein</fullName>
    </submittedName>
</protein>
<dbReference type="Gene3D" id="3.30.530.20">
    <property type="match status" value="1"/>
</dbReference>
<dbReference type="Pfam" id="PF13180">
    <property type="entry name" value="PDZ_2"/>
    <property type="match status" value="1"/>
</dbReference>
<proteinExistence type="predicted"/>
<name>A0ABW3PTM6_9BACL</name>
<evidence type="ECO:0000313" key="2">
    <source>
        <dbReference type="EMBL" id="MFD1127940.1"/>
    </source>
</evidence>
<dbReference type="SUPFAM" id="SSF50156">
    <property type="entry name" value="PDZ domain-like"/>
    <property type="match status" value="1"/>
</dbReference>
<dbReference type="InterPro" id="IPR001478">
    <property type="entry name" value="PDZ"/>
</dbReference>
<dbReference type="InterPro" id="IPR036034">
    <property type="entry name" value="PDZ_sf"/>
</dbReference>
<reference evidence="3" key="1">
    <citation type="journal article" date="2019" name="Int. J. Syst. Evol. Microbiol.">
        <title>The Global Catalogue of Microorganisms (GCM) 10K type strain sequencing project: providing services to taxonomists for standard genome sequencing and annotation.</title>
        <authorList>
            <consortium name="The Broad Institute Genomics Platform"/>
            <consortium name="The Broad Institute Genome Sequencing Center for Infectious Disease"/>
            <person name="Wu L."/>
            <person name="Ma J."/>
        </authorList>
    </citation>
    <scope>NUCLEOTIDE SEQUENCE [LARGE SCALE GENOMIC DNA]</scope>
    <source>
        <strain evidence="3">CCUG 53519</strain>
    </source>
</reference>
<dbReference type="InterPro" id="IPR023393">
    <property type="entry name" value="START-like_dom_sf"/>
</dbReference>
<keyword evidence="3" id="KW-1185">Reference proteome</keyword>